<accession>C6XDF2</accession>
<protein>
    <submittedName>
        <fullName evidence="3">Putative secreted protein</fullName>
    </submittedName>
</protein>
<evidence type="ECO:0000313" key="4">
    <source>
        <dbReference type="Proteomes" id="UP000002743"/>
    </source>
</evidence>
<dbReference type="Proteomes" id="UP000002743">
    <property type="component" value="Chromosome"/>
</dbReference>
<dbReference type="PANTHER" id="PTHR38593">
    <property type="entry name" value="BLR2558 PROTEIN"/>
    <property type="match status" value="1"/>
</dbReference>
<dbReference type="RefSeq" id="WP_013442194.1">
    <property type="nucleotide sequence ID" value="NC_012969.1"/>
</dbReference>
<dbReference type="InterPro" id="IPR012347">
    <property type="entry name" value="Ferritin-like"/>
</dbReference>
<dbReference type="InterPro" id="IPR025419">
    <property type="entry name" value="DUF4142"/>
</dbReference>
<keyword evidence="4" id="KW-1185">Reference proteome</keyword>
<reference evidence="4" key="1">
    <citation type="submission" date="2009-07" db="EMBL/GenBank/DDBJ databases">
        <title>Complete sequence of chromosome of Methylovorus sp. SIP3-4.</title>
        <authorList>
            <person name="Lucas S."/>
            <person name="Copeland A."/>
            <person name="Lapidus A."/>
            <person name="Glavina del Rio T."/>
            <person name="Tice H."/>
            <person name="Bruce D."/>
            <person name="Goodwin L."/>
            <person name="Pitluck S."/>
            <person name="Clum A."/>
            <person name="Larimer F."/>
            <person name="Land M."/>
            <person name="Hauser L."/>
            <person name="Kyrpides N."/>
            <person name="Mikhailova N."/>
            <person name="Kayluzhnaya M."/>
            <person name="Chistoserdova L."/>
        </authorList>
    </citation>
    <scope>NUCLEOTIDE SEQUENCE [LARGE SCALE GENOMIC DNA]</scope>
    <source>
        <strain evidence="4">SIP3-4</strain>
    </source>
</reference>
<feature type="domain" description="DUF4142" evidence="2">
    <location>
        <begin position="34"/>
        <end position="170"/>
    </location>
</feature>
<dbReference type="STRING" id="582744.Msip34_1331"/>
<dbReference type="AlphaFoldDB" id="C6XDF2"/>
<dbReference type="HOGENOM" id="CLU_079636_6_0_4"/>
<dbReference type="eggNOG" id="COG3652">
    <property type="taxonomic scope" value="Bacteria"/>
</dbReference>
<dbReference type="KEGG" id="mei:Msip34_1331"/>
<keyword evidence="1" id="KW-0732">Signal</keyword>
<evidence type="ECO:0000259" key="2">
    <source>
        <dbReference type="Pfam" id="PF13628"/>
    </source>
</evidence>
<dbReference type="EMBL" id="CP001674">
    <property type="protein sequence ID" value="ACT50577.1"/>
    <property type="molecule type" value="Genomic_DNA"/>
</dbReference>
<organism evidence="3 4">
    <name type="scientific">Methylovorus glucosotrophus (strain SIP3-4)</name>
    <dbReference type="NCBI Taxonomy" id="582744"/>
    <lineage>
        <taxon>Bacteria</taxon>
        <taxon>Pseudomonadati</taxon>
        <taxon>Pseudomonadota</taxon>
        <taxon>Betaproteobacteria</taxon>
        <taxon>Nitrosomonadales</taxon>
        <taxon>Methylophilaceae</taxon>
        <taxon>Methylovorus</taxon>
    </lineage>
</organism>
<sequence length="176" mass="19091" precursor="true">MSLTRMKLLSVCTLVGLMTLSTIHQACAADVSMSDKNFFENAAQANKAEIAASEMAKSKSKNPQVLKFADQMIKDHTEAYAALSALAKTKGVEIPTEPSLMQKAKAKLLSTKDGKDFDEEYAESIGVAAHKDTVELFEKTAKNADDADVKQFANKMLPGLKHHLAEAKKLKASTDD</sequence>
<evidence type="ECO:0000313" key="3">
    <source>
        <dbReference type="EMBL" id="ACT50577.1"/>
    </source>
</evidence>
<feature type="chain" id="PRO_5002973766" evidence="1">
    <location>
        <begin position="29"/>
        <end position="176"/>
    </location>
</feature>
<gene>
    <name evidence="3" type="ordered locus">Msip34_1331</name>
</gene>
<proteinExistence type="predicted"/>
<evidence type="ECO:0000256" key="1">
    <source>
        <dbReference type="SAM" id="SignalP"/>
    </source>
</evidence>
<dbReference type="Gene3D" id="1.20.1260.10">
    <property type="match status" value="1"/>
</dbReference>
<dbReference type="Pfam" id="PF13628">
    <property type="entry name" value="DUF4142"/>
    <property type="match status" value="1"/>
</dbReference>
<name>C6XDF2_METGS</name>
<feature type="signal peptide" evidence="1">
    <location>
        <begin position="1"/>
        <end position="28"/>
    </location>
</feature>
<dbReference type="PANTHER" id="PTHR38593:SF1">
    <property type="entry name" value="BLR2558 PROTEIN"/>
    <property type="match status" value="1"/>
</dbReference>
<dbReference type="OrthoDB" id="118677at2"/>
<reference evidence="3 4" key="2">
    <citation type="journal article" date="2011" name="J. Bacteriol.">
        <title>Genomes of three methylotrophs from a single niche uncover genetic and metabolic divergence of Methylophilaceae.</title>
        <authorList>
            <person name="Lapidus A."/>
            <person name="Clum A."/>
            <person name="Labutti K."/>
            <person name="Kaluzhnaya M.G."/>
            <person name="Lim S."/>
            <person name="Beck D.A."/>
            <person name="Glavina Del Rio T."/>
            <person name="Nolan M."/>
            <person name="Mavromatis K."/>
            <person name="Huntemann M."/>
            <person name="Lucas S."/>
            <person name="Lidstrom M.E."/>
            <person name="Ivanova N."/>
            <person name="Chistoserdova L."/>
        </authorList>
    </citation>
    <scope>NUCLEOTIDE SEQUENCE [LARGE SCALE GENOMIC DNA]</scope>
    <source>
        <strain evidence="3 4">SIP3-4</strain>
    </source>
</reference>